<name>A0A135TV10_9PEZI</name>
<proteinExistence type="predicted"/>
<keyword evidence="1" id="KW-0732">Signal</keyword>
<keyword evidence="3" id="KW-1185">Reference proteome</keyword>
<evidence type="ECO:0000313" key="2">
    <source>
        <dbReference type="EMBL" id="KXH51983.1"/>
    </source>
</evidence>
<organism evidence="2 3">
    <name type="scientific">Colletotrichum salicis</name>
    <dbReference type="NCBI Taxonomy" id="1209931"/>
    <lineage>
        <taxon>Eukaryota</taxon>
        <taxon>Fungi</taxon>
        <taxon>Dikarya</taxon>
        <taxon>Ascomycota</taxon>
        <taxon>Pezizomycotina</taxon>
        <taxon>Sordariomycetes</taxon>
        <taxon>Hypocreomycetidae</taxon>
        <taxon>Glomerellales</taxon>
        <taxon>Glomerellaceae</taxon>
        <taxon>Colletotrichum</taxon>
        <taxon>Colletotrichum acutatum species complex</taxon>
    </lineage>
</organism>
<feature type="chain" id="PRO_5007804232" evidence="1">
    <location>
        <begin position="21"/>
        <end position="159"/>
    </location>
</feature>
<comment type="caution">
    <text evidence="2">The sequence shown here is derived from an EMBL/GenBank/DDBJ whole genome shotgun (WGS) entry which is preliminary data.</text>
</comment>
<dbReference type="Proteomes" id="UP000070121">
    <property type="component" value="Unassembled WGS sequence"/>
</dbReference>
<reference evidence="2 3" key="1">
    <citation type="submission" date="2014-02" db="EMBL/GenBank/DDBJ databases">
        <title>The genome sequence of Colletotrichum salicis CBS 607.94.</title>
        <authorList>
            <person name="Baroncelli R."/>
            <person name="Thon M.R."/>
        </authorList>
    </citation>
    <scope>NUCLEOTIDE SEQUENCE [LARGE SCALE GENOMIC DNA]</scope>
    <source>
        <strain evidence="2 3">CBS 607.94</strain>
    </source>
</reference>
<dbReference type="EMBL" id="JFFI01001868">
    <property type="protein sequence ID" value="KXH51983.1"/>
    <property type="molecule type" value="Genomic_DNA"/>
</dbReference>
<evidence type="ECO:0000313" key="3">
    <source>
        <dbReference type="Proteomes" id="UP000070121"/>
    </source>
</evidence>
<protein>
    <submittedName>
        <fullName evidence="2">RhaA is able to hydrolyze alpha-1</fullName>
    </submittedName>
</protein>
<evidence type="ECO:0000256" key="1">
    <source>
        <dbReference type="SAM" id="SignalP"/>
    </source>
</evidence>
<dbReference type="OrthoDB" id="5039406at2759"/>
<accession>A0A135TV10</accession>
<sequence length="159" mass="16950">MAVSRLLLALAASAAGVVTAVSNSNSTTRYDIKTGYFPSRESSFLTFEFLRNFTAKGIATGTTAQLETSPFASFSLSPEIPLATLDYGAERAGNPTFEASTISASAQIEVKYTEHFDGLNHPFGDGPYTFSNQLSNSFRVETFNITSIGRVASPLIQGG</sequence>
<dbReference type="AlphaFoldDB" id="A0A135TV10"/>
<dbReference type="STRING" id="1209931.A0A135TV10"/>
<gene>
    <name evidence="2" type="ORF">CSAL01_10328</name>
</gene>
<feature type="signal peptide" evidence="1">
    <location>
        <begin position="1"/>
        <end position="20"/>
    </location>
</feature>